<reference evidence="1" key="1">
    <citation type="submission" date="2022-03" db="EMBL/GenBank/DDBJ databases">
        <authorList>
            <person name="Martin C."/>
        </authorList>
    </citation>
    <scope>NUCLEOTIDE SEQUENCE</scope>
</reference>
<gene>
    <name evidence="1" type="ORF">OFUS_LOCUS22644</name>
</gene>
<keyword evidence="2" id="KW-1185">Reference proteome</keyword>
<protein>
    <submittedName>
        <fullName evidence="1">Uncharacterized protein</fullName>
    </submittedName>
</protein>
<proteinExistence type="predicted"/>
<sequence length="159" mass="17505">MLLVLILLGVISSVVSQQCECGIFIVRARDVNGIPTDKSSELWRLSTTPSSGCSASEAITCENNCIQTFRNWKANNNMYSLIPGDANNRDYGNYFCASTGTVLPPGYAPEALHQNPSCYDWISSTEYDPRQNLCCSADTWNFWDCPYDGNAVATTPIPL</sequence>
<evidence type="ECO:0000313" key="2">
    <source>
        <dbReference type="Proteomes" id="UP000749559"/>
    </source>
</evidence>
<comment type="caution">
    <text evidence="1">The sequence shown here is derived from an EMBL/GenBank/DDBJ whole genome shotgun (WGS) entry which is preliminary data.</text>
</comment>
<accession>A0A8J1TD85</accession>
<dbReference type="EMBL" id="CAIIXF020000011">
    <property type="protein sequence ID" value="CAH1798501.1"/>
    <property type="molecule type" value="Genomic_DNA"/>
</dbReference>
<dbReference type="AlphaFoldDB" id="A0A8J1TD85"/>
<organism evidence="1 2">
    <name type="scientific">Owenia fusiformis</name>
    <name type="common">Polychaete worm</name>
    <dbReference type="NCBI Taxonomy" id="6347"/>
    <lineage>
        <taxon>Eukaryota</taxon>
        <taxon>Metazoa</taxon>
        <taxon>Spiralia</taxon>
        <taxon>Lophotrochozoa</taxon>
        <taxon>Annelida</taxon>
        <taxon>Polychaeta</taxon>
        <taxon>Sedentaria</taxon>
        <taxon>Canalipalpata</taxon>
        <taxon>Sabellida</taxon>
        <taxon>Oweniida</taxon>
        <taxon>Oweniidae</taxon>
        <taxon>Owenia</taxon>
    </lineage>
</organism>
<dbReference type="Proteomes" id="UP000749559">
    <property type="component" value="Unassembled WGS sequence"/>
</dbReference>
<name>A0A8J1TD85_OWEFU</name>
<evidence type="ECO:0000313" key="1">
    <source>
        <dbReference type="EMBL" id="CAH1798501.1"/>
    </source>
</evidence>